<dbReference type="EMBL" id="LSTO01000001">
    <property type="protein sequence ID" value="OWW20458.1"/>
    <property type="molecule type" value="Genomic_DNA"/>
</dbReference>
<protein>
    <submittedName>
        <fullName evidence="2">Deaminase</fullName>
    </submittedName>
</protein>
<accession>A0A254TL68</accession>
<dbReference type="Proteomes" id="UP000197535">
    <property type="component" value="Unassembled WGS sequence"/>
</dbReference>
<dbReference type="GO" id="GO:0008703">
    <property type="term" value="F:5-amino-6-(5-phosphoribosylamino)uracil reductase activity"/>
    <property type="evidence" value="ECO:0007669"/>
    <property type="project" value="InterPro"/>
</dbReference>
<evidence type="ECO:0000313" key="2">
    <source>
        <dbReference type="EMBL" id="OWW20458.1"/>
    </source>
</evidence>
<sequence length="182" mass="20110">MKTQYYTATSLDGFIATEDDSLDWLFPLGDVNDTSYPAFIAEVGALAMGSSTYEWMLRHADKVAAETGSPWPYKQPVWIFSSRELPVIKGADTRFVRGDVRPVHAEMREAAGAKNIWIVGGGDLAGQFFDAGLLDELIVQVGSVTLGKGKPLFPRRVTHPPFRLVSVRQVGTGFAELRYEVR</sequence>
<evidence type="ECO:0000313" key="3">
    <source>
        <dbReference type="Proteomes" id="UP000197535"/>
    </source>
</evidence>
<dbReference type="InterPro" id="IPR002734">
    <property type="entry name" value="RibDG_C"/>
</dbReference>
<dbReference type="PANTHER" id="PTHR38011:SF11">
    <property type="entry name" value="2,5-DIAMINO-6-RIBOSYLAMINO-4(3H)-PYRIMIDINONE 5'-PHOSPHATE REDUCTASE"/>
    <property type="match status" value="1"/>
</dbReference>
<dbReference type="AlphaFoldDB" id="A0A254TL68"/>
<dbReference type="InterPro" id="IPR050765">
    <property type="entry name" value="Riboflavin_Biosynth_HTPR"/>
</dbReference>
<reference evidence="2 3" key="1">
    <citation type="submission" date="2016-02" db="EMBL/GenBank/DDBJ databases">
        <authorList>
            <person name="Wen L."/>
            <person name="He K."/>
            <person name="Yang H."/>
        </authorList>
    </citation>
    <scope>NUCLEOTIDE SEQUENCE [LARGE SCALE GENOMIC DNA]</scope>
    <source>
        <strain evidence="2 3">TSA40</strain>
    </source>
</reference>
<dbReference type="OrthoDB" id="2313602at2"/>
<dbReference type="SUPFAM" id="SSF53597">
    <property type="entry name" value="Dihydrofolate reductase-like"/>
    <property type="match status" value="1"/>
</dbReference>
<evidence type="ECO:0000259" key="1">
    <source>
        <dbReference type="Pfam" id="PF01872"/>
    </source>
</evidence>
<dbReference type="InterPro" id="IPR024072">
    <property type="entry name" value="DHFR-like_dom_sf"/>
</dbReference>
<dbReference type="GO" id="GO:0009231">
    <property type="term" value="P:riboflavin biosynthetic process"/>
    <property type="evidence" value="ECO:0007669"/>
    <property type="project" value="InterPro"/>
</dbReference>
<dbReference type="Pfam" id="PF01872">
    <property type="entry name" value="RibD_C"/>
    <property type="match status" value="1"/>
</dbReference>
<dbReference type="PANTHER" id="PTHR38011">
    <property type="entry name" value="DIHYDROFOLATE REDUCTASE FAMILY PROTEIN (AFU_ORTHOLOGUE AFUA_8G06820)"/>
    <property type="match status" value="1"/>
</dbReference>
<feature type="domain" description="Bacterial bifunctional deaminase-reductase C-terminal" evidence="1">
    <location>
        <begin position="6"/>
        <end position="174"/>
    </location>
</feature>
<proteinExistence type="predicted"/>
<comment type="caution">
    <text evidence="2">The sequence shown here is derived from an EMBL/GenBank/DDBJ whole genome shotgun (WGS) entry which is preliminary data.</text>
</comment>
<dbReference type="RefSeq" id="WP_088707342.1">
    <property type="nucleotide sequence ID" value="NZ_LSTO01000001.1"/>
</dbReference>
<name>A0A254TL68_9BURK</name>
<gene>
    <name evidence="2" type="ORF">AYR66_14150</name>
</gene>
<dbReference type="Gene3D" id="3.40.430.10">
    <property type="entry name" value="Dihydrofolate Reductase, subunit A"/>
    <property type="match status" value="1"/>
</dbReference>
<organism evidence="2 3">
    <name type="scientific">Noviherbaspirillum denitrificans</name>
    <dbReference type="NCBI Taxonomy" id="1968433"/>
    <lineage>
        <taxon>Bacteria</taxon>
        <taxon>Pseudomonadati</taxon>
        <taxon>Pseudomonadota</taxon>
        <taxon>Betaproteobacteria</taxon>
        <taxon>Burkholderiales</taxon>
        <taxon>Oxalobacteraceae</taxon>
        <taxon>Noviherbaspirillum</taxon>
    </lineage>
</organism>
<keyword evidence="3" id="KW-1185">Reference proteome</keyword>